<dbReference type="PANTHER" id="PTHR48111:SF73">
    <property type="entry name" value="ALKALINE PHOSPHATASE SYNTHESIS TRANSCRIPTIONAL REGULATORY PROTEIN PHOP"/>
    <property type="match status" value="1"/>
</dbReference>
<dbReference type="InterPro" id="IPR036388">
    <property type="entry name" value="WH-like_DNA-bd_sf"/>
</dbReference>
<dbReference type="SUPFAM" id="SSF52172">
    <property type="entry name" value="CheY-like"/>
    <property type="match status" value="1"/>
</dbReference>
<accession>A0A1W1VBF1</accession>
<dbReference type="InterPro" id="IPR001867">
    <property type="entry name" value="OmpR/PhoB-type_DNA-bd"/>
</dbReference>
<feature type="modified residue" description="4-aspartylphosphate" evidence="8">
    <location>
        <position position="52"/>
    </location>
</feature>
<evidence type="ECO:0000256" key="8">
    <source>
        <dbReference type="PROSITE-ProRule" id="PRU00169"/>
    </source>
</evidence>
<organism evidence="12 13">
    <name type="scientific">Desulfonispora thiosulfatigenes DSM 11270</name>
    <dbReference type="NCBI Taxonomy" id="656914"/>
    <lineage>
        <taxon>Bacteria</taxon>
        <taxon>Bacillati</taxon>
        <taxon>Bacillota</taxon>
        <taxon>Clostridia</taxon>
        <taxon>Eubacteriales</taxon>
        <taxon>Peptococcaceae</taxon>
        <taxon>Desulfonispora</taxon>
    </lineage>
</organism>
<dbReference type="CDD" id="cd00383">
    <property type="entry name" value="trans_reg_C"/>
    <property type="match status" value="1"/>
</dbReference>
<dbReference type="PANTHER" id="PTHR48111">
    <property type="entry name" value="REGULATOR OF RPOS"/>
    <property type="match status" value="1"/>
</dbReference>
<keyword evidence="2 8" id="KW-0597">Phosphoprotein</keyword>
<dbReference type="GO" id="GO:0000976">
    <property type="term" value="F:transcription cis-regulatory region binding"/>
    <property type="evidence" value="ECO:0007669"/>
    <property type="project" value="TreeGrafter"/>
</dbReference>
<dbReference type="STRING" id="656914.SAMN00017405_1347"/>
<evidence type="ECO:0000256" key="6">
    <source>
        <dbReference type="ARBA" id="ARBA00023163"/>
    </source>
</evidence>
<keyword evidence="6" id="KW-0804">Transcription</keyword>
<reference evidence="12 13" key="1">
    <citation type="submission" date="2017-04" db="EMBL/GenBank/DDBJ databases">
        <authorList>
            <person name="Afonso C.L."/>
            <person name="Miller P.J."/>
            <person name="Scott M.A."/>
            <person name="Spackman E."/>
            <person name="Goraichik I."/>
            <person name="Dimitrov K.M."/>
            <person name="Suarez D.L."/>
            <person name="Swayne D.E."/>
        </authorList>
    </citation>
    <scope>NUCLEOTIDE SEQUENCE [LARGE SCALE GENOMIC DNA]</scope>
    <source>
        <strain evidence="12 13">DSM 11270</strain>
    </source>
</reference>
<dbReference type="Gene3D" id="1.10.10.10">
    <property type="entry name" value="Winged helix-like DNA-binding domain superfamily/Winged helix DNA-binding domain"/>
    <property type="match status" value="1"/>
</dbReference>
<evidence type="ECO:0000313" key="12">
    <source>
        <dbReference type="EMBL" id="SMB90688.1"/>
    </source>
</evidence>
<feature type="domain" description="OmpR/PhoB-type" evidence="11">
    <location>
        <begin position="122"/>
        <end position="216"/>
    </location>
</feature>
<feature type="domain" description="Response regulatory" evidence="10">
    <location>
        <begin position="3"/>
        <end position="115"/>
    </location>
</feature>
<evidence type="ECO:0000256" key="5">
    <source>
        <dbReference type="ARBA" id="ARBA00023125"/>
    </source>
</evidence>
<keyword evidence="13" id="KW-1185">Reference proteome</keyword>
<evidence type="ECO:0000313" key="13">
    <source>
        <dbReference type="Proteomes" id="UP000192731"/>
    </source>
</evidence>
<dbReference type="Proteomes" id="UP000192731">
    <property type="component" value="Unassembled WGS sequence"/>
</dbReference>
<dbReference type="Gene3D" id="3.40.50.2300">
    <property type="match status" value="1"/>
</dbReference>
<dbReference type="SMART" id="SM00862">
    <property type="entry name" value="Trans_reg_C"/>
    <property type="match status" value="1"/>
</dbReference>
<evidence type="ECO:0000256" key="2">
    <source>
        <dbReference type="ARBA" id="ARBA00022553"/>
    </source>
</evidence>
<dbReference type="PROSITE" id="PS50110">
    <property type="entry name" value="RESPONSE_REGULATORY"/>
    <property type="match status" value="1"/>
</dbReference>
<keyword evidence="5 9" id="KW-0238">DNA-binding</keyword>
<keyword evidence="3" id="KW-0902">Two-component regulatory system</keyword>
<dbReference type="GO" id="GO:0000156">
    <property type="term" value="F:phosphorelay response regulator activity"/>
    <property type="evidence" value="ECO:0007669"/>
    <property type="project" value="TreeGrafter"/>
</dbReference>
<dbReference type="RefSeq" id="WP_084053132.1">
    <property type="nucleotide sequence ID" value="NZ_FWWT01000017.1"/>
</dbReference>
<dbReference type="InterPro" id="IPR039420">
    <property type="entry name" value="WalR-like"/>
</dbReference>
<gene>
    <name evidence="12" type="ORF">SAMN00017405_1347</name>
</gene>
<comment type="function">
    <text evidence="7">May play the central regulatory role in sporulation. It may be an element of the effector pathway responsible for the activation of sporulation genes in response to nutritional stress. Spo0A may act in concert with spo0H (a sigma factor) to control the expression of some genes that are critical to the sporulation process.</text>
</comment>
<evidence type="ECO:0000256" key="3">
    <source>
        <dbReference type="ARBA" id="ARBA00023012"/>
    </source>
</evidence>
<evidence type="ECO:0000256" key="9">
    <source>
        <dbReference type="PROSITE-ProRule" id="PRU01091"/>
    </source>
</evidence>
<evidence type="ECO:0000259" key="11">
    <source>
        <dbReference type="PROSITE" id="PS51755"/>
    </source>
</evidence>
<dbReference type="GO" id="GO:0006355">
    <property type="term" value="P:regulation of DNA-templated transcription"/>
    <property type="evidence" value="ECO:0007669"/>
    <property type="project" value="InterPro"/>
</dbReference>
<evidence type="ECO:0000256" key="1">
    <source>
        <dbReference type="ARBA" id="ARBA00018672"/>
    </source>
</evidence>
<evidence type="ECO:0000256" key="7">
    <source>
        <dbReference type="ARBA" id="ARBA00024867"/>
    </source>
</evidence>
<dbReference type="SMART" id="SM00448">
    <property type="entry name" value="REC"/>
    <property type="match status" value="1"/>
</dbReference>
<dbReference type="InterPro" id="IPR011006">
    <property type="entry name" value="CheY-like_superfamily"/>
</dbReference>
<dbReference type="InterPro" id="IPR001789">
    <property type="entry name" value="Sig_transdc_resp-reg_receiver"/>
</dbReference>
<dbReference type="OrthoDB" id="9790454at2"/>
<evidence type="ECO:0000259" key="10">
    <source>
        <dbReference type="PROSITE" id="PS50110"/>
    </source>
</evidence>
<feature type="DNA-binding region" description="OmpR/PhoB-type" evidence="9">
    <location>
        <begin position="122"/>
        <end position="216"/>
    </location>
</feature>
<keyword evidence="4" id="KW-0805">Transcription regulation</keyword>
<dbReference type="FunFam" id="1.10.10.10:FF:000018">
    <property type="entry name" value="DNA-binding response regulator ResD"/>
    <property type="match status" value="1"/>
</dbReference>
<evidence type="ECO:0000256" key="4">
    <source>
        <dbReference type="ARBA" id="ARBA00023015"/>
    </source>
</evidence>
<dbReference type="EMBL" id="FWWT01000017">
    <property type="protein sequence ID" value="SMB90688.1"/>
    <property type="molecule type" value="Genomic_DNA"/>
</dbReference>
<proteinExistence type="predicted"/>
<dbReference type="GO" id="GO:0005829">
    <property type="term" value="C:cytosol"/>
    <property type="evidence" value="ECO:0007669"/>
    <property type="project" value="TreeGrafter"/>
</dbReference>
<dbReference type="AlphaFoldDB" id="A0A1W1VBF1"/>
<dbReference type="Pfam" id="PF00072">
    <property type="entry name" value="Response_reg"/>
    <property type="match status" value="1"/>
</dbReference>
<dbReference type="GO" id="GO:0032993">
    <property type="term" value="C:protein-DNA complex"/>
    <property type="evidence" value="ECO:0007669"/>
    <property type="project" value="TreeGrafter"/>
</dbReference>
<dbReference type="PROSITE" id="PS51755">
    <property type="entry name" value="OMPR_PHOB"/>
    <property type="match status" value="1"/>
</dbReference>
<sequence length="216" mass="25030">MEKILIIEDEDPIRELIKLNLQVAGYETLEASDGSEGLEKFKTEKVDLVLLDIMLPKVDGYEILPQIIKKSIPVILLTAKDGLQDKVKGLDMGADDYVTKPFEAMELLARIKAVLRRSAKDEIKIKFDDIEIYLDQHKVVKEGEEIELTFKEFDLLRLLAQNKGMVMSRDRLLQLVWDYEYEGNTRTVDMHIQRLRNKLGTDKIKTVYKVGYRLED</sequence>
<dbReference type="Gene3D" id="6.10.250.690">
    <property type="match status" value="1"/>
</dbReference>
<protein>
    <recommendedName>
        <fullName evidence="1">Stage 0 sporulation protein A homolog</fullName>
    </recommendedName>
</protein>
<dbReference type="Pfam" id="PF00486">
    <property type="entry name" value="Trans_reg_C"/>
    <property type="match status" value="1"/>
</dbReference>
<dbReference type="FunFam" id="3.40.50.2300:FF:000001">
    <property type="entry name" value="DNA-binding response regulator PhoB"/>
    <property type="match status" value="1"/>
</dbReference>
<name>A0A1W1VBF1_DESTI</name>